<gene>
    <name evidence="2" type="ORF">Ae201684_017326</name>
</gene>
<comment type="caution">
    <text evidence="2">The sequence shown here is derived from an EMBL/GenBank/DDBJ whole genome shotgun (WGS) entry which is preliminary data.</text>
</comment>
<evidence type="ECO:0000256" key="1">
    <source>
        <dbReference type="SAM" id="MobiDB-lite"/>
    </source>
</evidence>
<reference evidence="2 3" key="1">
    <citation type="submission" date="2019-07" db="EMBL/GenBank/DDBJ databases">
        <title>Genomics analysis of Aphanomyces spp. identifies a new class of oomycete effector associated with host adaptation.</title>
        <authorList>
            <person name="Gaulin E."/>
        </authorList>
    </citation>
    <scope>NUCLEOTIDE SEQUENCE [LARGE SCALE GENOMIC DNA]</scope>
    <source>
        <strain evidence="2 3">ATCC 201684</strain>
    </source>
</reference>
<organism evidence="2 3">
    <name type="scientific">Aphanomyces euteiches</name>
    <dbReference type="NCBI Taxonomy" id="100861"/>
    <lineage>
        <taxon>Eukaryota</taxon>
        <taxon>Sar</taxon>
        <taxon>Stramenopiles</taxon>
        <taxon>Oomycota</taxon>
        <taxon>Saprolegniomycetes</taxon>
        <taxon>Saprolegniales</taxon>
        <taxon>Verrucalvaceae</taxon>
        <taxon>Aphanomyces</taxon>
    </lineage>
</organism>
<keyword evidence="3" id="KW-1185">Reference proteome</keyword>
<feature type="region of interest" description="Disordered" evidence="1">
    <location>
        <begin position="1"/>
        <end position="22"/>
    </location>
</feature>
<evidence type="ECO:0000313" key="3">
    <source>
        <dbReference type="Proteomes" id="UP000481153"/>
    </source>
</evidence>
<dbReference type="AlphaFoldDB" id="A0A6G0WAH1"/>
<accession>A0A6G0WAH1</accession>
<sequence length="287" mass="33703">MLRDRRRRSEPRGRSPPHGRSCSELRLRSHHVDNLALGHQEDNLRHAEDLHEVAIIKKYERKNLIDWCKKHIKYESQVQGLGVEYDLPSRSYIHKWIDLIEPIMLTALCEYQWYCNHEDLTEGHFQRYILDVVETRPSKQKVTATDLKKALKHVTMKAKGDVNHRVMENVYDSITNHYLWQPLEETETRKVFVRAVTEIMPLELADQVRENYEVAQCDRTWMQRKELECPGTCKLKSEVKLTKDENYVCLGCAIHSQTLSCLDMQEGFPGLGLRWNDACLCATCTRH</sequence>
<evidence type="ECO:0000313" key="2">
    <source>
        <dbReference type="EMBL" id="KAF0723875.1"/>
    </source>
</evidence>
<dbReference type="VEuPathDB" id="FungiDB:AeMF1_006721"/>
<proteinExistence type="predicted"/>
<dbReference type="EMBL" id="VJMJ01000293">
    <property type="protein sequence ID" value="KAF0723875.1"/>
    <property type="molecule type" value="Genomic_DNA"/>
</dbReference>
<protein>
    <submittedName>
        <fullName evidence="2">Uncharacterized protein</fullName>
    </submittedName>
</protein>
<name>A0A6G0WAH1_9STRA</name>
<dbReference type="Proteomes" id="UP000481153">
    <property type="component" value="Unassembled WGS sequence"/>
</dbReference>